<feature type="compositionally biased region" description="Basic and acidic residues" evidence="1">
    <location>
        <begin position="263"/>
        <end position="275"/>
    </location>
</feature>
<feature type="compositionally biased region" description="Basic and acidic residues" evidence="1">
    <location>
        <begin position="87"/>
        <end position="99"/>
    </location>
</feature>
<feature type="compositionally biased region" description="Polar residues" evidence="1">
    <location>
        <begin position="130"/>
        <end position="151"/>
    </location>
</feature>
<evidence type="ECO:0000256" key="1">
    <source>
        <dbReference type="SAM" id="MobiDB-lite"/>
    </source>
</evidence>
<organism evidence="2 3">
    <name type="scientific">Dendrothele bispora (strain CBS 962.96)</name>
    <dbReference type="NCBI Taxonomy" id="1314807"/>
    <lineage>
        <taxon>Eukaryota</taxon>
        <taxon>Fungi</taxon>
        <taxon>Dikarya</taxon>
        <taxon>Basidiomycota</taxon>
        <taxon>Agaricomycotina</taxon>
        <taxon>Agaricomycetes</taxon>
        <taxon>Agaricomycetidae</taxon>
        <taxon>Agaricales</taxon>
        <taxon>Agaricales incertae sedis</taxon>
        <taxon>Dendrothele</taxon>
    </lineage>
</organism>
<evidence type="ECO:0000313" key="3">
    <source>
        <dbReference type="Proteomes" id="UP000297245"/>
    </source>
</evidence>
<feature type="compositionally biased region" description="Polar residues" evidence="1">
    <location>
        <begin position="47"/>
        <end position="72"/>
    </location>
</feature>
<dbReference type="EMBL" id="ML180544">
    <property type="protein sequence ID" value="THU77125.1"/>
    <property type="molecule type" value="Genomic_DNA"/>
</dbReference>
<reference evidence="2 3" key="1">
    <citation type="journal article" date="2019" name="Nat. Ecol. Evol.">
        <title>Megaphylogeny resolves global patterns of mushroom evolution.</title>
        <authorList>
            <person name="Varga T."/>
            <person name="Krizsan K."/>
            <person name="Foldi C."/>
            <person name="Dima B."/>
            <person name="Sanchez-Garcia M."/>
            <person name="Sanchez-Ramirez S."/>
            <person name="Szollosi G.J."/>
            <person name="Szarkandi J.G."/>
            <person name="Papp V."/>
            <person name="Albert L."/>
            <person name="Andreopoulos W."/>
            <person name="Angelini C."/>
            <person name="Antonin V."/>
            <person name="Barry K.W."/>
            <person name="Bougher N.L."/>
            <person name="Buchanan P."/>
            <person name="Buyck B."/>
            <person name="Bense V."/>
            <person name="Catcheside P."/>
            <person name="Chovatia M."/>
            <person name="Cooper J."/>
            <person name="Damon W."/>
            <person name="Desjardin D."/>
            <person name="Finy P."/>
            <person name="Geml J."/>
            <person name="Haridas S."/>
            <person name="Hughes K."/>
            <person name="Justo A."/>
            <person name="Karasinski D."/>
            <person name="Kautmanova I."/>
            <person name="Kiss B."/>
            <person name="Kocsube S."/>
            <person name="Kotiranta H."/>
            <person name="LaButti K.M."/>
            <person name="Lechner B.E."/>
            <person name="Liimatainen K."/>
            <person name="Lipzen A."/>
            <person name="Lukacs Z."/>
            <person name="Mihaltcheva S."/>
            <person name="Morgado L.N."/>
            <person name="Niskanen T."/>
            <person name="Noordeloos M.E."/>
            <person name="Ohm R.A."/>
            <person name="Ortiz-Santana B."/>
            <person name="Ovrebo C."/>
            <person name="Racz N."/>
            <person name="Riley R."/>
            <person name="Savchenko A."/>
            <person name="Shiryaev A."/>
            <person name="Soop K."/>
            <person name="Spirin V."/>
            <person name="Szebenyi C."/>
            <person name="Tomsovsky M."/>
            <person name="Tulloss R.E."/>
            <person name="Uehling J."/>
            <person name="Grigoriev I.V."/>
            <person name="Vagvolgyi C."/>
            <person name="Papp T."/>
            <person name="Martin F.M."/>
            <person name="Miettinen O."/>
            <person name="Hibbett D.S."/>
            <person name="Nagy L.G."/>
        </authorList>
    </citation>
    <scope>NUCLEOTIDE SEQUENCE [LARGE SCALE GENOMIC DNA]</scope>
    <source>
        <strain evidence="2 3">CBS 962.96</strain>
    </source>
</reference>
<gene>
    <name evidence="2" type="ORF">K435DRAFT_878237</name>
</gene>
<dbReference type="AlphaFoldDB" id="A0A4V4HAW7"/>
<sequence length="445" mass="46544">MVPATRSARSQETRKTRSQTQATRQRVEFDCIELPVRTNRSRRVRPASTSENEVVGSTLSPGPTTVPALQTDTNRDNPPELGSLSDISDREMQAPEHEGGASSFHSDANRDISPELGPLSDISIREEQASDNVGSGSSIQPVPTLKVSVNNDHPVEIANGAKEAPESEDGGSAPKPLSISGEQASDEVGSASSIQSVPTPNALVNNDHPVEIANGAKEAPENEDGGSAPKPLSISEEQASDSVGSPSSIQSVPTPNALVNNDHPVEIANEAKEAPENEDGGSALRPHPTIPADIAPAIRDAPSETVEACPEGISLTPADAAPENVPFEVVEAEESFNNDHPVIINHPVVTSNEVKDAPENEDGGSALGAHPNPAHAEVEKLLALVANPEEYVTTTHSQSGPNSPCNPPPPLELRATCLTGDVQPEGQVVEVVVDLPVATPSHTDF</sequence>
<evidence type="ECO:0000313" key="2">
    <source>
        <dbReference type="EMBL" id="THU77125.1"/>
    </source>
</evidence>
<feature type="compositionally biased region" description="Polar residues" evidence="1">
    <location>
        <begin position="190"/>
        <end position="204"/>
    </location>
</feature>
<proteinExistence type="predicted"/>
<dbReference type="Proteomes" id="UP000297245">
    <property type="component" value="Unassembled WGS sequence"/>
</dbReference>
<protein>
    <submittedName>
        <fullName evidence="2">Uncharacterized protein</fullName>
    </submittedName>
</protein>
<keyword evidence="3" id="KW-1185">Reference proteome</keyword>
<feature type="compositionally biased region" description="Polar residues" evidence="1">
    <location>
        <begin position="235"/>
        <end position="259"/>
    </location>
</feature>
<name>A0A4V4HAW7_DENBC</name>
<feature type="region of interest" description="Disordered" evidence="1">
    <location>
        <begin position="1"/>
        <end position="294"/>
    </location>
</feature>
<accession>A0A4V4HAW7</accession>